<gene>
    <name evidence="1" type="ORF">CAP_6290</name>
</gene>
<reference evidence="1 2" key="1">
    <citation type="submission" date="2013-05" db="EMBL/GenBank/DDBJ databases">
        <title>Genome assembly of Chondromyces apiculatus DSM 436.</title>
        <authorList>
            <person name="Sharma G."/>
            <person name="Khatri I."/>
            <person name="Kaur C."/>
            <person name="Mayilraj S."/>
            <person name="Subramanian S."/>
        </authorList>
    </citation>
    <scope>NUCLEOTIDE SEQUENCE [LARGE SCALE GENOMIC DNA]</scope>
    <source>
        <strain evidence="1 2">DSM 436</strain>
    </source>
</reference>
<name>A0A017T230_9BACT</name>
<dbReference type="Proteomes" id="UP000019678">
    <property type="component" value="Unassembled WGS sequence"/>
</dbReference>
<proteinExistence type="predicted"/>
<comment type="caution">
    <text evidence="1">The sequence shown here is derived from an EMBL/GenBank/DDBJ whole genome shotgun (WGS) entry which is preliminary data.</text>
</comment>
<sequence>MARSSRLRKLYPDDLGEKLRNYGYLASDPLRSDEEDQRLRSLKAELEAAGVEFDWEPVAREVAE</sequence>
<dbReference type="eggNOG" id="COG3950">
    <property type="taxonomic scope" value="Bacteria"/>
</dbReference>
<keyword evidence="2" id="KW-1185">Reference proteome</keyword>
<organism evidence="1 2">
    <name type="scientific">Chondromyces apiculatus DSM 436</name>
    <dbReference type="NCBI Taxonomy" id="1192034"/>
    <lineage>
        <taxon>Bacteria</taxon>
        <taxon>Pseudomonadati</taxon>
        <taxon>Myxococcota</taxon>
        <taxon>Polyangia</taxon>
        <taxon>Polyangiales</taxon>
        <taxon>Polyangiaceae</taxon>
        <taxon>Chondromyces</taxon>
    </lineage>
</organism>
<accession>A0A017T230</accession>
<dbReference type="AlphaFoldDB" id="A0A017T230"/>
<evidence type="ECO:0000313" key="2">
    <source>
        <dbReference type="Proteomes" id="UP000019678"/>
    </source>
</evidence>
<evidence type="ECO:0000313" key="1">
    <source>
        <dbReference type="EMBL" id="EYF03027.1"/>
    </source>
</evidence>
<protein>
    <submittedName>
        <fullName evidence="1">Uncharacterized protein</fullName>
    </submittedName>
</protein>
<dbReference type="EMBL" id="ASRX01000052">
    <property type="protein sequence ID" value="EYF03027.1"/>
    <property type="molecule type" value="Genomic_DNA"/>
</dbReference>